<accession>A0A0F9N8E2</accession>
<dbReference type="EMBL" id="LAZR01003843">
    <property type="protein sequence ID" value="KKN14194.1"/>
    <property type="molecule type" value="Genomic_DNA"/>
</dbReference>
<sequence>MGKLFLSKPPDKNWALQYEGSTTKIRGEILSEMGRGGLLQEAQGFLQSDNPEYLMVEFWHGDDDVILNQSLAFAEKYGYELE</sequence>
<dbReference type="AlphaFoldDB" id="A0A0F9N8E2"/>
<organism evidence="1">
    <name type="scientific">marine sediment metagenome</name>
    <dbReference type="NCBI Taxonomy" id="412755"/>
    <lineage>
        <taxon>unclassified sequences</taxon>
        <taxon>metagenomes</taxon>
        <taxon>ecological metagenomes</taxon>
    </lineage>
</organism>
<protein>
    <submittedName>
        <fullName evidence="1">Uncharacterized protein</fullName>
    </submittedName>
</protein>
<evidence type="ECO:0000313" key="1">
    <source>
        <dbReference type="EMBL" id="KKN14194.1"/>
    </source>
</evidence>
<comment type="caution">
    <text evidence="1">The sequence shown here is derived from an EMBL/GenBank/DDBJ whole genome shotgun (WGS) entry which is preliminary data.</text>
</comment>
<proteinExistence type="predicted"/>
<gene>
    <name evidence="1" type="ORF">LCGC14_0998650</name>
</gene>
<name>A0A0F9N8E2_9ZZZZ</name>
<reference evidence="1" key="1">
    <citation type="journal article" date="2015" name="Nature">
        <title>Complex archaea that bridge the gap between prokaryotes and eukaryotes.</title>
        <authorList>
            <person name="Spang A."/>
            <person name="Saw J.H."/>
            <person name="Jorgensen S.L."/>
            <person name="Zaremba-Niedzwiedzka K."/>
            <person name="Martijn J."/>
            <person name="Lind A.E."/>
            <person name="van Eijk R."/>
            <person name="Schleper C."/>
            <person name="Guy L."/>
            <person name="Ettema T.J."/>
        </authorList>
    </citation>
    <scope>NUCLEOTIDE SEQUENCE</scope>
</reference>